<evidence type="ECO:0000313" key="1">
    <source>
        <dbReference type="EMBL" id="GIE03768.1"/>
    </source>
</evidence>
<dbReference type="Proteomes" id="UP000637628">
    <property type="component" value="Unassembled WGS sequence"/>
</dbReference>
<name>A0ABQ3Z1S5_9ACTN</name>
<dbReference type="EMBL" id="BOML01000040">
    <property type="protein sequence ID" value="GIE03768.1"/>
    <property type="molecule type" value="Genomic_DNA"/>
</dbReference>
<protein>
    <submittedName>
        <fullName evidence="1">Uncharacterized protein</fullName>
    </submittedName>
</protein>
<organism evidence="1 2">
    <name type="scientific">Paractinoplanes durhamensis</name>
    <dbReference type="NCBI Taxonomy" id="113563"/>
    <lineage>
        <taxon>Bacteria</taxon>
        <taxon>Bacillati</taxon>
        <taxon>Actinomycetota</taxon>
        <taxon>Actinomycetes</taxon>
        <taxon>Micromonosporales</taxon>
        <taxon>Micromonosporaceae</taxon>
        <taxon>Paractinoplanes</taxon>
    </lineage>
</organism>
<gene>
    <name evidence="1" type="ORF">Adu01nite_51180</name>
</gene>
<dbReference type="RefSeq" id="WP_203729969.1">
    <property type="nucleotide sequence ID" value="NZ_BAAATX010000048.1"/>
</dbReference>
<accession>A0ABQ3Z1S5</accession>
<sequence>MIDFELIIPEGWVHVPTMPGLSRLRERTIEAIVRHALPDTLPRDKAGPWRRMLRRELTDATDEAERQGARAVVLPVQELHGMRLPGTMLLSVLEDGEETQNPRSVLDSILADAGPDGMALELGGCPAARIRQIVESGPIKRKAPAVRISYFVAAPGAPGVWAVLTFTVLSDGDVDAAPVQAIVLLFDAVVATLRWADDVDVPTEDELLAQVPQ</sequence>
<comment type="caution">
    <text evidence="1">The sequence shown here is derived from an EMBL/GenBank/DDBJ whole genome shotgun (WGS) entry which is preliminary data.</text>
</comment>
<keyword evidence="2" id="KW-1185">Reference proteome</keyword>
<reference evidence="1 2" key="1">
    <citation type="submission" date="2021-01" db="EMBL/GenBank/DDBJ databases">
        <title>Whole genome shotgun sequence of Actinoplanes durhamensis NBRC 14914.</title>
        <authorList>
            <person name="Komaki H."/>
            <person name="Tamura T."/>
        </authorList>
    </citation>
    <scope>NUCLEOTIDE SEQUENCE [LARGE SCALE GENOMIC DNA]</scope>
    <source>
        <strain evidence="1 2">NBRC 14914</strain>
    </source>
</reference>
<evidence type="ECO:0000313" key="2">
    <source>
        <dbReference type="Proteomes" id="UP000637628"/>
    </source>
</evidence>
<proteinExistence type="predicted"/>